<organism evidence="3 4">
    <name type="scientific">Paenibacillus thailandensis</name>
    <dbReference type="NCBI Taxonomy" id="393250"/>
    <lineage>
        <taxon>Bacteria</taxon>
        <taxon>Bacillati</taxon>
        <taxon>Bacillota</taxon>
        <taxon>Bacilli</taxon>
        <taxon>Bacillales</taxon>
        <taxon>Paenibacillaceae</taxon>
        <taxon>Paenibacillus</taxon>
    </lineage>
</organism>
<evidence type="ECO:0000256" key="1">
    <source>
        <dbReference type="ARBA" id="ARBA00022723"/>
    </source>
</evidence>
<dbReference type="Pfam" id="PF01903">
    <property type="entry name" value="CbiX"/>
    <property type="match status" value="2"/>
</dbReference>
<keyword evidence="1" id="KW-0479">Metal-binding</keyword>
<dbReference type="PANTHER" id="PTHR33542:SF3">
    <property type="entry name" value="SIROHYDROCHLORIN FERROCHELATASE, CHLOROPLASTIC"/>
    <property type="match status" value="1"/>
</dbReference>
<sequence>MKQGVLVISHGSREAEWVRLVDEAVREAASAPALAGVPVVSAFLEIVEGRLIQDGIDELERQGVTSIYVLPLFVSSGSTHVDEIRQAFGLPKAFELEGDLGTFRVKADVRFGLPIDDDPEIAELLLASIRELSEAPEREALLLVGHGSKEPGFGERWERGMSLLAERLRAAGGFARAESARLLPDEAAEKLAAMQAAHPDEAVIVVPLFLSQGYFTNHVIPSRLAGLHYRYNGKAMLPHPAVARWIARQAADGLGNFGNFV</sequence>
<dbReference type="EMBL" id="JBHUMY010000018">
    <property type="protein sequence ID" value="MFD2661845.1"/>
    <property type="molecule type" value="Genomic_DNA"/>
</dbReference>
<reference evidence="4" key="1">
    <citation type="journal article" date="2019" name="Int. J. Syst. Evol. Microbiol.">
        <title>The Global Catalogue of Microorganisms (GCM) 10K type strain sequencing project: providing services to taxonomists for standard genome sequencing and annotation.</title>
        <authorList>
            <consortium name="The Broad Institute Genomics Platform"/>
            <consortium name="The Broad Institute Genome Sequencing Center for Infectious Disease"/>
            <person name="Wu L."/>
            <person name="Ma J."/>
        </authorList>
    </citation>
    <scope>NUCLEOTIDE SEQUENCE [LARGE SCALE GENOMIC DNA]</scope>
    <source>
        <strain evidence="4">TISTR 1827</strain>
    </source>
</reference>
<gene>
    <name evidence="3" type="ORF">ACFSW5_16440</name>
</gene>
<comment type="caution">
    <text evidence="3">The sequence shown here is derived from an EMBL/GenBank/DDBJ whole genome shotgun (WGS) entry which is preliminary data.</text>
</comment>
<keyword evidence="4" id="KW-1185">Reference proteome</keyword>
<evidence type="ECO:0000313" key="4">
    <source>
        <dbReference type="Proteomes" id="UP001597493"/>
    </source>
</evidence>
<dbReference type="CDD" id="cd03416">
    <property type="entry name" value="CbiX_SirB_N"/>
    <property type="match status" value="1"/>
</dbReference>
<dbReference type="Proteomes" id="UP001597493">
    <property type="component" value="Unassembled WGS sequence"/>
</dbReference>
<keyword evidence="2" id="KW-0456">Lyase</keyword>
<accession>A0ABW5R033</accession>
<dbReference type="InterPro" id="IPR002762">
    <property type="entry name" value="CbiX-like"/>
</dbReference>
<evidence type="ECO:0000256" key="2">
    <source>
        <dbReference type="ARBA" id="ARBA00023239"/>
    </source>
</evidence>
<dbReference type="Gene3D" id="3.40.50.1400">
    <property type="match status" value="2"/>
</dbReference>
<dbReference type="InterPro" id="IPR050963">
    <property type="entry name" value="Sirohydro_Cobaltochel/CbiX"/>
</dbReference>
<dbReference type="PANTHER" id="PTHR33542">
    <property type="entry name" value="SIROHYDROCHLORIN FERROCHELATASE, CHLOROPLASTIC"/>
    <property type="match status" value="1"/>
</dbReference>
<evidence type="ECO:0000313" key="3">
    <source>
        <dbReference type="EMBL" id="MFD2661845.1"/>
    </source>
</evidence>
<proteinExistence type="predicted"/>
<name>A0ABW5R033_9BACL</name>
<protein>
    <submittedName>
        <fullName evidence="3">Sirohydrochlorin chelatase</fullName>
    </submittedName>
</protein>
<dbReference type="SUPFAM" id="SSF53800">
    <property type="entry name" value="Chelatase"/>
    <property type="match status" value="1"/>
</dbReference>
<dbReference type="RefSeq" id="WP_379275278.1">
    <property type="nucleotide sequence ID" value="NZ_JBHUGT010000023.1"/>
</dbReference>